<evidence type="ECO:0000313" key="2">
    <source>
        <dbReference type="EMBL" id="MDG4946101.1"/>
    </source>
</evidence>
<keyword evidence="1" id="KW-0732">Signal</keyword>
<organism evidence="2 3">
    <name type="scientific">Profundicola chukchiensis</name>
    <dbReference type="NCBI Taxonomy" id="2961959"/>
    <lineage>
        <taxon>Bacteria</taxon>
        <taxon>Pseudomonadati</taxon>
        <taxon>Bacteroidota</taxon>
        <taxon>Flavobacteriia</taxon>
        <taxon>Flavobacteriales</taxon>
        <taxon>Weeksellaceae</taxon>
        <taxon>Profundicola</taxon>
    </lineage>
</organism>
<accession>A0A9X4MWD7</accession>
<proteinExistence type="predicted"/>
<evidence type="ECO:0000313" key="3">
    <source>
        <dbReference type="Proteomes" id="UP001152599"/>
    </source>
</evidence>
<gene>
    <name evidence="2" type="ORF">NMK71_06715</name>
</gene>
<dbReference type="SUPFAM" id="SSF102588">
    <property type="entry name" value="LmbE-like"/>
    <property type="match status" value="1"/>
</dbReference>
<comment type="caution">
    <text evidence="2">The sequence shown here is derived from an EMBL/GenBank/DDBJ whole genome shotgun (WGS) entry which is preliminary data.</text>
</comment>
<name>A0A9X4MWD7_9FLAO</name>
<dbReference type="Proteomes" id="UP001152599">
    <property type="component" value="Unassembled WGS sequence"/>
</dbReference>
<dbReference type="AlphaFoldDB" id="A0A9X4MWD7"/>
<evidence type="ECO:0000256" key="1">
    <source>
        <dbReference type="SAM" id="SignalP"/>
    </source>
</evidence>
<dbReference type="InterPro" id="IPR029062">
    <property type="entry name" value="Class_I_gatase-like"/>
</dbReference>
<feature type="signal peptide" evidence="1">
    <location>
        <begin position="1"/>
        <end position="18"/>
    </location>
</feature>
<keyword evidence="3" id="KW-1185">Reference proteome</keyword>
<dbReference type="EMBL" id="JANCMU010000003">
    <property type="protein sequence ID" value="MDG4946101.1"/>
    <property type="molecule type" value="Genomic_DNA"/>
</dbReference>
<dbReference type="SUPFAM" id="SSF52317">
    <property type="entry name" value="Class I glutamine amidotransferase-like"/>
    <property type="match status" value="1"/>
</dbReference>
<sequence length="809" mass="91919">MKRSMFALLILCLSPFYAQSTANSSSEIYHDLLRLQKNASVMYLAAHPDDENTKIISWLTNDQHLDAVYLSLTRGDGGQNLIGNEIGDMLGLLRTQELLEARKVDKGRQWFTRALDFGYSKTATETLKIWDKQKVLADVVWAIRKNKPELIITRFSPDSNGDTHGHHTASAILAMEAFDLAADKNAFPEQLKYVSTWQVKRMFFNTSWWFYGSQEKFEQADKTGMLSVDVGTYFPLLGKSNNEISAISRSKHACQGFGMATERGSQIEWLKLLKGTMPTNNDMFQGIDLGWENKKIQSKIDKIIKNYDFKAPEKSTKELVALYNLALKEKVDEIKLNQIKNLLLDINGIHMEWTIPAAFGTNGELVQTHLEVSNRGNKKLIFKTKNEENSVAVNEAFKSKFDFKLQQDKFDTPYWLVNKTNNALYNIDQLTDIGQAEILNPVTYPITLNIAGQDFNFELPLQQKYVDPAIGEIYEPFYVVPAFVANFAQENFIFNDAEKTIELAVTSFVEGQKVKIQLETNNDWKVSPAQTYTTGPIGETRKFRFNVQPKENAETAVLSAVVKSGTKTYRQSLDIVNYDHIKRQIRLRDASTRLGNLDFKQPNVKLAYIQGSGDEIPANLREVGLAVDELDINLWNHASLENYDVVMIGIRAFNTLDKLSFIKNDLFDFVEKGGVVIVQYNTNRGLVTEEIAPYPLKLGRDRISEEDAELKILEPKHSIFNYPNKITQRDFANWVQERGLYFADSWDKQFTPLLEGNDTGEEPKQGMLLVAEHGKGHFVYTGISFFRQLPAGVPGAYRLLINMLALGEN</sequence>
<dbReference type="RefSeq" id="WP_304420602.1">
    <property type="nucleotide sequence ID" value="NZ_JANCMU010000003.1"/>
</dbReference>
<dbReference type="InterPro" id="IPR003737">
    <property type="entry name" value="GlcNAc_PI_deacetylase-related"/>
</dbReference>
<protein>
    <submittedName>
        <fullName evidence="2">PIG-L family deacetylase</fullName>
    </submittedName>
</protein>
<dbReference type="Gene3D" id="3.40.50.10320">
    <property type="entry name" value="LmbE-like"/>
    <property type="match status" value="1"/>
</dbReference>
<reference evidence="2" key="1">
    <citation type="submission" date="2022-07" db="EMBL/GenBank/DDBJ databases">
        <title>Description and genome-wide analysis of Profundicola chukchiensis gen. nov., sp. nov., marine bacteria isolated from bottom sediments of the Chukchi Sea.</title>
        <authorList>
            <person name="Romanenko L."/>
            <person name="Otstavnykh N."/>
            <person name="Kurilenko V."/>
            <person name="Eremeev V."/>
            <person name="Velansky P."/>
            <person name="Mikhailov V."/>
            <person name="Isaeva M."/>
        </authorList>
    </citation>
    <scope>NUCLEOTIDE SEQUENCE</scope>
    <source>
        <strain evidence="2">KMM 9713</strain>
    </source>
</reference>
<feature type="chain" id="PRO_5040893878" evidence="1">
    <location>
        <begin position="19"/>
        <end position="809"/>
    </location>
</feature>
<dbReference type="InterPro" id="IPR024078">
    <property type="entry name" value="LmbE-like_dom_sf"/>
</dbReference>
<dbReference type="CDD" id="cd03143">
    <property type="entry name" value="A4_beta-galactosidase_middle_domain"/>
    <property type="match status" value="1"/>
</dbReference>
<dbReference type="Pfam" id="PF02585">
    <property type="entry name" value="PIG-L"/>
    <property type="match status" value="1"/>
</dbReference>